<dbReference type="Pfam" id="PF00107">
    <property type="entry name" value="ADH_zinc_N"/>
    <property type="match status" value="1"/>
</dbReference>
<dbReference type="InterPro" id="IPR011032">
    <property type="entry name" value="GroES-like_sf"/>
</dbReference>
<dbReference type="CDD" id="cd08276">
    <property type="entry name" value="MDR7"/>
    <property type="match status" value="1"/>
</dbReference>
<dbReference type="InterPro" id="IPR013149">
    <property type="entry name" value="ADH-like_C"/>
</dbReference>
<evidence type="ECO:0000313" key="2">
    <source>
        <dbReference type="EMBL" id="CAF1253662.1"/>
    </source>
</evidence>
<dbReference type="EMBL" id="CAJNOI010000352">
    <property type="protein sequence ID" value="CAF1253662.1"/>
    <property type="molecule type" value="Genomic_DNA"/>
</dbReference>
<evidence type="ECO:0000313" key="4">
    <source>
        <dbReference type="Proteomes" id="UP000663832"/>
    </source>
</evidence>
<protein>
    <recommendedName>
        <fullName evidence="1">Enoyl reductase (ER) domain-containing protein</fullName>
    </recommendedName>
</protein>
<comment type="caution">
    <text evidence="3">The sequence shown here is derived from an EMBL/GenBank/DDBJ whole genome shotgun (WGS) entry which is preliminary data.</text>
</comment>
<dbReference type="InterPro" id="IPR013154">
    <property type="entry name" value="ADH-like_N"/>
</dbReference>
<dbReference type="SMART" id="SM00829">
    <property type="entry name" value="PKS_ER"/>
    <property type="match status" value="1"/>
</dbReference>
<dbReference type="InterPro" id="IPR020843">
    <property type="entry name" value="ER"/>
</dbReference>
<dbReference type="AlphaFoldDB" id="A0A815ZA10"/>
<proteinExistence type="predicted"/>
<dbReference type="PANTHER" id="PTHR45033:SF2">
    <property type="entry name" value="ZINC-TYPE ALCOHOL DEHYDROGENASE-LIKE PROTEIN C1773.06C"/>
    <property type="match status" value="1"/>
</dbReference>
<gene>
    <name evidence="2" type="ORF">BJG266_LOCUS29729</name>
    <name evidence="3" type="ORF">QVE165_LOCUS50165</name>
</gene>
<evidence type="ECO:0000259" key="1">
    <source>
        <dbReference type="SMART" id="SM00829"/>
    </source>
</evidence>
<dbReference type="Proteomes" id="UP000663877">
    <property type="component" value="Unassembled WGS sequence"/>
</dbReference>
<dbReference type="Pfam" id="PF08240">
    <property type="entry name" value="ADH_N"/>
    <property type="match status" value="1"/>
</dbReference>
<dbReference type="Gene3D" id="3.40.50.720">
    <property type="entry name" value="NAD(P)-binding Rossmann-like Domain"/>
    <property type="match status" value="1"/>
</dbReference>
<reference evidence="3" key="1">
    <citation type="submission" date="2021-02" db="EMBL/GenBank/DDBJ databases">
        <authorList>
            <person name="Nowell W R."/>
        </authorList>
    </citation>
    <scope>NUCLEOTIDE SEQUENCE</scope>
</reference>
<evidence type="ECO:0000313" key="3">
    <source>
        <dbReference type="EMBL" id="CAF1582119.1"/>
    </source>
</evidence>
<organism evidence="3 4">
    <name type="scientific">Adineta steineri</name>
    <dbReference type="NCBI Taxonomy" id="433720"/>
    <lineage>
        <taxon>Eukaryota</taxon>
        <taxon>Metazoa</taxon>
        <taxon>Spiralia</taxon>
        <taxon>Gnathifera</taxon>
        <taxon>Rotifera</taxon>
        <taxon>Eurotatoria</taxon>
        <taxon>Bdelloidea</taxon>
        <taxon>Adinetida</taxon>
        <taxon>Adinetidae</taxon>
        <taxon>Adineta</taxon>
    </lineage>
</organism>
<dbReference type="SUPFAM" id="SSF50129">
    <property type="entry name" value="GroES-like"/>
    <property type="match status" value="1"/>
</dbReference>
<dbReference type="InterPro" id="IPR036291">
    <property type="entry name" value="NAD(P)-bd_dom_sf"/>
</dbReference>
<dbReference type="GO" id="GO:0016491">
    <property type="term" value="F:oxidoreductase activity"/>
    <property type="evidence" value="ECO:0007669"/>
    <property type="project" value="InterPro"/>
</dbReference>
<dbReference type="OrthoDB" id="3509362at2759"/>
<dbReference type="EMBL" id="CAJNOM010000962">
    <property type="protein sequence ID" value="CAF1582119.1"/>
    <property type="molecule type" value="Genomic_DNA"/>
</dbReference>
<keyword evidence="4" id="KW-1185">Reference proteome</keyword>
<accession>A0A815ZA10</accession>
<dbReference type="SUPFAM" id="SSF51735">
    <property type="entry name" value="NAD(P)-binding Rossmann-fold domains"/>
    <property type="match status" value="1"/>
</dbReference>
<dbReference type="Gene3D" id="3.90.180.10">
    <property type="entry name" value="Medium-chain alcohol dehydrogenases, catalytic domain"/>
    <property type="match status" value="1"/>
</dbReference>
<dbReference type="InterPro" id="IPR052711">
    <property type="entry name" value="Zinc_ADH-like"/>
</dbReference>
<sequence length="357" mass="38661">MSNQEYRLKDSSGFDALILHKSTEIPQPGRGEVQIKFHACSLNYRDLVISKGEYVAPVKKNVVPGSDGAGEITAVGEGVKQFKVGDRVSPNFSLDYIGGKLTEEAATSGMGGDVDGCLRHYGVFPALSCVKIPISLSYEEAATLPCAALTAWNALFGLPNKQLRLSQTVLVQGTGGVSIFGAQFALAAGAKVILTSSSNEKITFIKKYLGEKNVSTINYKEIPEWGKKAKEISDDGKGVDHILDVGGAKTLKQSLEAIAFNGSVNAIGFLARNKKDDESSSIGDNDTSMYALKKNVTLRGIQVGSVEQFNEMTRAIDMHQIKPLIDKVFKFEDLKSAYEHQWSQQHIGKVVIKITPN</sequence>
<dbReference type="PANTHER" id="PTHR45033">
    <property type="match status" value="1"/>
</dbReference>
<feature type="domain" description="Enoyl reductase (ER)" evidence="1">
    <location>
        <begin position="12"/>
        <end position="352"/>
    </location>
</feature>
<dbReference type="Proteomes" id="UP000663832">
    <property type="component" value="Unassembled WGS sequence"/>
</dbReference>
<name>A0A815ZA10_9BILA</name>